<dbReference type="EMBL" id="JACVVK020000018">
    <property type="protein sequence ID" value="KAK7503888.1"/>
    <property type="molecule type" value="Genomic_DNA"/>
</dbReference>
<feature type="compositionally biased region" description="Acidic residues" evidence="1">
    <location>
        <begin position="2232"/>
        <end position="2241"/>
    </location>
</feature>
<feature type="compositionally biased region" description="Polar residues" evidence="1">
    <location>
        <begin position="1099"/>
        <end position="1116"/>
    </location>
</feature>
<feature type="region of interest" description="Disordered" evidence="1">
    <location>
        <begin position="301"/>
        <end position="325"/>
    </location>
</feature>
<feature type="region of interest" description="Disordered" evidence="1">
    <location>
        <begin position="1096"/>
        <end position="1124"/>
    </location>
</feature>
<dbReference type="Gene3D" id="3.30.710.10">
    <property type="entry name" value="Potassium Channel Kv1.1, Chain A"/>
    <property type="match status" value="1"/>
</dbReference>
<feature type="compositionally biased region" description="Polar residues" evidence="1">
    <location>
        <begin position="1438"/>
        <end position="1459"/>
    </location>
</feature>
<feature type="compositionally biased region" description="Polar residues" evidence="1">
    <location>
        <begin position="2172"/>
        <end position="2186"/>
    </location>
</feature>
<feature type="compositionally biased region" description="Basic and acidic residues" evidence="1">
    <location>
        <begin position="1672"/>
        <end position="1683"/>
    </location>
</feature>
<feature type="compositionally biased region" description="Basic and acidic residues" evidence="1">
    <location>
        <begin position="198"/>
        <end position="207"/>
    </location>
</feature>
<dbReference type="CDD" id="cd18186">
    <property type="entry name" value="BTB_POZ_ZBTB_KLHL-like"/>
    <property type="match status" value="1"/>
</dbReference>
<comment type="caution">
    <text evidence="3">The sequence shown here is derived from an EMBL/GenBank/DDBJ whole genome shotgun (WGS) entry which is preliminary data.</text>
</comment>
<gene>
    <name evidence="3" type="ORF">BaRGS_00005011</name>
</gene>
<feature type="region of interest" description="Disordered" evidence="1">
    <location>
        <begin position="927"/>
        <end position="947"/>
    </location>
</feature>
<feature type="region of interest" description="Disordered" evidence="1">
    <location>
        <begin position="1831"/>
        <end position="1855"/>
    </location>
</feature>
<feature type="compositionally biased region" description="Basic residues" evidence="1">
    <location>
        <begin position="210"/>
        <end position="219"/>
    </location>
</feature>
<feature type="region of interest" description="Disordered" evidence="1">
    <location>
        <begin position="198"/>
        <end position="229"/>
    </location>
</feature>
<feature type="region of interest" description="Disordered" evidence="1">
    <location>
        <begin position="1394"/>
        <end position="1459"/>
    </location>
</feature>
<feature type="compositionally biased region" description="Basic and acidic residues" evidence="1">
    <location>
        <begin position="2055"/>
        <end position="2072"/>
    </location>
</feature>
<protein>
    <recommendedName>
        <fullName evidence="2">BTB domain-containing protein</fullName>
    </recommendedName>
</protein>
<feature type="compositionally biased region" description="Basic and acidic residues" evidence="1">
    <location>
        <begin position="1793"/>
        <end position="1808"/>
    </location>
</feature>
<feature type="compositionally biased region" description="Basic and acidic residues" evidence="1">
    <location>
        <begin position="1279"/>
        <end position="1290"/>
    </location>
</feature>
<name>A0ABD0LWU9_9CAEN</name>
<feature type="compositionally biased region" description="Polar residues" evidence="1">
    <location>
        <begin position="1521"/>
        <end position="1530"/>
    </location>
</feature>
<feature type="region of interest" description="Disordered" evidence="1">
    <location>
        <begin position="1521"/>
        <end position="1554"/>
    </location>
</feature>
<feature type="compositionally biased region" description="Polar residues" evidence="1">
    <location>
        <begin position="2127"/>
        <end position="2136"/>
    </location>
</feature>
<dbReference type="SMART" id="SM00225">
    <property type="entry name" value="BTB"/>
    <property type="match status" value="1"/>
</dbReference>
<sequence length="2255" mass="246850">MFNLNRRSLTVNLPVFGFGMSQTSLTRLDVSQSRSVTAPVRRRVSQRVDQPHYSRADPVPGYLFRDTMEVFQQKALEDKQRQEAKRRKIFEIRERQEMLRKMRLEGKKVVDEWTESLCEYVQQTDTSINMLPGKLTPEKVYDRAAVAAATKLVNSARKSQTKKLSRKMKLSLKKSANDNPTARRLALSTDSELKNLNDTSEFKDCPSMRHVGKTHRGNSRSKETSKRTGNTVTAFLSDCDRCPEHKSGISLDPQNPDNFSSIVEKSGLKLRRCSVSIEKIVLKSDECGHLEVNNLTNTGAQRSCEKESEQQVSRSGEDRAKVTPARQKCASGRGDNIFGGSTDTSLAEVSCGGDSSGDISLSVSLHTCPTCGDQLQRGRFVQHMRLCLSQHSDDVHTAPDEDEDAAAGTCKPSIPAQHGQDSRVTSRDGGLQMDYMFCQFCQKDLSHMNSHRRTLHINKCIDQDEAAKQKEEEKQRALEAAKTQVLNCPMCGKVLKTNSSRKSHLKNCAAKLGVDTEQLLEIVKRQKEEHEVKIAAGILPVSSRPRGPRQPDSAGPHKRVAALPKSKLDEDIQLALALSSSLNPDAAATTTAGGVFTGGEGTSRRGRKQQHQQEDYLLHTLTHRQAADRISSRVSELITQEDHDDDCDVVPTLPPVSCELLQTEGRSQVHVSTDSGSLTRKMFWGRTSLDDNTDITSETNTDPRIQFYVPVLMPPVEVSTVVAGSKVRRMSEIPGRRRSFDADQGQDKDKSCESGEDDQPYPSTQTAALLAEMAAEADNLSHSQYPSSQQSFSAAQREVEEDLFAAYSSLVNRRDYSDIRIKAAGGVTLFAHRVILSVRCPSLLQLADEESGEVNLTDWSPDCVLTVLRFVYAGLVDTDPDVLPGTLSLANRLNLTSLKDVAGRTLWSPPDGVSQLESNADCELSASQRRKQNITEQRKHVSFGRKSFEENSMGRDKLIDLSVDQDQTSVTTLDDIPPALQQQQHKSPKEQIQEQTLPLAVPAVESKNESSDNKSSSCDDRKTQRLSQPDVAGGILVADTGGGIISPEETDFISLGSSFESEKSVKYVTTASEVKEPVCSKSKSCVDREDKKLECKPTVPTSQTSPDNTVHFQGQEASKKPGIPDFEDDIEDCLFVDIENDECCVPEDDVADVNMGQNRSRDDAVPPQSCVLSRPEARNSPASFSSDDEIQMLELDENQATNVTVHHDVRTFSAEKSGEAASEIKDAGLTEGEKNTDTGDTDVEITSVGSDCDLFEDDIDLSLLPNTPQQTQKQCFVSDKSDKGHTDKRSSQLAASPQLSVDKSDSTSLLDPANSSRSECHSQRSVKRKSSGTENAQTERDDRCRSPWSSPHPKKRRQITDTEGCFPSFSVSAVDCSNQTSCLSSPVCREFKTSTPQAASAQSHDRAVSCGGGKEGTDNSGETEQASRPRVRRDHTTSRVSVTCGEGSTSHSQSQTPNFSHGNVSCVGETLSKATPASSVRWDSSHNPVSVVEQDSLYVTPVVSQNRTRSTFQLVTPSDNISYSQGQQDHSAALSVSAPPVKPQTGSGRFVDDRHLPHHTQHLSLGSVQAAREQLAPVTVVSADEGDQKSSHSPSGDASDSDIEIVDTSLTEARPPSPKFSAVSRPPSSQSSSQLQSSSQSSSLRKAQGQLHSFSQSRRQTHRNSVSPTVKSSRELRSNRMEPDAGPSPDPACVDDVWEGFEDMDAYNPDILLDLDPDDKGDVDFIVCLNLLYTLFRLVEVDVDFIVCLNLLYTLFRLVEGDVDFIVCLNLLYTLFCLVEAKKAESTPTSTRSKTDDPVRQITSHEHTPLTAPDTPTRALIHLAKQMRRRFSSEGDKSCDHLRSRQVTPEKTATPCSWREVSVRLSPLPASLFKTPTSSSGTTTTKTPHPQAALSRQVGSPGSCGPVDRKSTSPSVKVVSPPGGFIVDEAEQADVSFLWAEENAPDEDGLLTGGVQNVEPTHEAAPAVTPKERRQVPKTKRGIAAWVPPSPFTPMPAYDVMATPDLKREVQKFGIKPLGKKRMKLVLKDIYHKTHQYETDSEYEDVGDTSPPPDVCDKHGDGHGKKLVERGQKPKQKKAGVKKQKEQAAADVRKENPPAAKKTKRGLASATTVVLPPQEPREAKMTAGNSSASDSGPDQGKPKKTKRGLASGSSHPLGQLGHESRPHEGHRTTQGPETVARLQTSPKRPVAQSLHGESDVSECCSSPEKDAMSSSQDSDYSERPDMSVYEEAGADNDDDDLTPSQQVTCSVLFIT</sequence>
<proteinExistence type="predicted"/>
<dbReference type="SUPFAM" id="SSF54695">
    <property type="entry name" value="POZ domain"/>
    <property type="match status" value="1"/>
</dbReference>
<feature type="compositionally biased region" description="Polar residues" evidence="1">
    <location>
        <begin position="1291"/>
        <end position="1317"/>
    </location>
</feature>
<feature type="region of interest" description="Disordered" evidence="1">
    <location>
        <begin position="539"/>
        <end position="560"/>
    </location>
</feature>
<dbReference type="Proteomes" id="UP001519460">
    <property type="component" value="Unassembled WGS sequence"/>
</dbReference>
<feature type="compositionally biased region" description="Low complexity" evidence="1">
    <location>
        <begin position="1874"/>
        <end position="1888"/>
    </location>
</feature>
<feature type="region of interest" description="Disordered" evidence="1">
    <location>
        <begin position="1787"/>
        <end position="1814"/>
    </location>
</feature>
<feature type="region of interest" description="Disordered" evidence="1">
    <location>
        <begin position="1581"/>
        <end position="1693"/>
    </location>
</feature>
<feature type="compositionally biased region" description="Basic and acidic residues" evidence="1">
    <location>
        <begin position="733"/>
        <end position="753"/>
    </location>
</feature>
<evidence type="ECO:0000313" key="4">
    <source>
        <dbReference type="Proteomes" id="UP001519460"/>
    </source>
</evidence>
<organism evidence="3 4">
    <name type="scientific">Batillaria attramentaria</name>
    <dbReference type="NCBI Taxonomy" id="370345"/>
    <lineage>
        <taxon>Eukaryota</taxon>
        <taxon>Metazoa</taxon>
        <taxon>Spiralia</taxon>
        <taxon>Lophotrochozoa</taxon>
        <taxon>Mollusca</taxon>
        <taxon>Gastropoda</taxon>
        <taxon>Caenogastropoda</taxon>
        <taxon>Sorbeoconcha</taxon>
        <taxon>Cerithioidea</taxon>
        <taxon>Batillariidae</taxon>
        <taxon>Batillaria</taxon>
    </lineage>
</organism>
<feature type="compositionally biased region" description="Polar residues" evidence="1">
    <location>
        <begin position="1264"/>
        <end position="1275"/>
    </location>
</feature>
<feature type="region of interest" description="Disordered" evidence="1">
    <location>
        <begin position="1154"/>
        <end position="1185"/>
    </location>
</feature>
<feature type="compositionally biased region" description="Basic and acidic residues" evidence="1">
    <location>
        <begin position="1006"/>
        <end position="1023"/>
    </location>
</feature>
<feature type="compositionally biased region" description="Basic residues" evidence="1">
    <location>
        <begin position="2073"/>
        <end position="2082"/>
    </location>
</feature>
<feature type="domain" description="BTB" evidence="2">
    <location>
        <begin position="817"/>
        <end position="880"/>
    </location>
</feature>
<evidence type="ECO:0000313" key="3">
    <source>
        <dbReference type="EMBL" id="KAK7503888.1"/>
    </source>
</evidence>
<dbReference type="Pfam" id="PF00651">
    <property type="entry name" value="BTB"/>
    <property type="match status" value="1"/>
</dbReference>
<feature type="region of interest" description="Disordered" evidence="1">
    <location>
        <begin position="733"/>
        <end position="762"/>
    </location>
</feature>
<dbReference type="PANTHER" id="PTHR21541:SF3">
    <property type="entry name" value="STRUCTURE-SPECIFIC ENDONUCLEASE SUBUNIT SLX4"/>
    <property type="match status" value="1"/>
</dbReference>
<feature type="compositionally biased region" description="Basic and acidic residues" evidence="1">
    <location>
        <begin position="2083"/>
        <end position="2096"/>
    </location>
</feature>
<feature type="compositionally biased region" description="Low complexity" evidence="1">
    <location>
        <begin position="1624"/>
        <end position="1645"/>
    </location>
</feature>
<dbReference type="PANTHER" id="PTHR21541">
    <property type="entry name" value="BTB POZ DOMAIN CONTAINING 12"/>
    <property type="match status" value="1"/>
</dbReference>
<feature type="region of interest" description="Disordered" evidence="1">
    <location>
        <begin position="1869"/>
        <end position="1918"/>
    </location>
</feature>
<feature type="region of interest" description="Disordered" evidence="1">
    <location>
        <begin position="1003"/>
        <end position="1031"/>
    </location>
</feature>
<feature type="region of interest" description="Disordered" evidence="1">
    <location>
        <begin position="1213"/>
        <end position="1245"/>
    </location>
</feature>
<accession>A0ABD0LWU9</accession>
<evidence type="ECO:0000259" key="2">
    <source>
        <dbReference type="PROSITE" id="PS50097"/>
    </source>
</evidence>
<dbReference type="CDD" id="cd22999">
    <property type="entry name" value="SAP_SLX4"/>
    <property type="match status" value="1"/>
</dbReference>
<evidence type="ECO:0000256" key="1">
    <source>
        <dbReference type="SAM" id="MobiDB-lite"/>
    </source>
</evidence>
<feature type="compositionally biased region" description="Basic and acidic residues" evidence="1">
    <location>
        <begin position="303"/>
        <end position="321"/>
    </location>
</feature>
<feature type="compositionally biased region" description="Basic and acidic residues" evidence="1">
    <location>
        <begin position="1216"/>
        <end position="1237"/>
    </location>
</feature>
<feature type="compositionally biased region" description="Basic and acidic residues" evidence="1">
    <location>
        <begin position="1831"/>
        <end position="1843"/>
    </location>
</feature>
<dbReference type="PROSITE" id="PS50097">
    <property type="entry name" value="BTB"/>
    <property type="match status" value="1"/>
</dbReference>
<keyword evidence="4" id="KW-1185">Reference proteome</keyword>
<dbReference type="InterPro" id="IPR000210">
    <property type="entry name" value="BTB/POZ_dom"/>
</dbReference>
<feature type="compositionally biased region" description="Polar residues" evidence="1">
    <location>
        <begin position="1845"/>
        <end position="1855"/>
    </location>
</feature>
<feature type="compositionally biased region" description="Basic and acidic residues" evidence="1">
    <location>
        <begin position="2162"/>
        <end position="2171"/>
    </location>
</feature>
<feature type="region of interest" description="Disordered" evidence="1">
    <location>
        <begin position="592"/>
        <end position="612"/>
    </location>
</feature>
<feature type="region of interest" description="Disordered" evidence="1">
    <location>
        <begin position="394"/>
        <end position="426"/>
    </location>
</feature>
<feature type="compositionally biased region" description="Polar residues" evidence="1">
    <location>
        <begin position="1650"/>
        <end position="1671"/>
    </location>
</feature>
<feature type="region of interest" description="Disordered" evidence="1">
    <location>
        <begin position="1263"/>
        <end position="1359"/>
    </location>
</feature>
<reference evidence="3 4" key="1">
    <citation type="journal article" date="2023" name="Sci. Data">
        <title>Genome assembly of the Korean intertidal mud-creeper Batillaria attramentaria.</title>
        <authorList>
            <person name="Patra A.K."/>
            <person name="Ho P.T."/>
            <person name="Jun S."/>
            <person name="Lee S.J."/>
            <person name="Kim Y."/>
            <person name="Won Y.J."/>
        </authorList>
    </citation>
    <scope>NUCLEOTIDE SEQUENCE [LARGE SCALE GENOMIC DNA]</scope>
    <source>
        <strain evidence="3">Wonlab-2016</strain>
    </source>
</reference>
<dbReference type="InterPro" id="IPR011333">
    <property type="entry name" value="SKP1/BTB/POZ_sf"/>
</dbReference>
<feature type="region of interest" description="Disordered" evidence="1">
    <location>
        <begin position="2038"/>
        <end position="2244"/>
    </location>
</feature>